<dbReference type="EMBL" id="MF344571">
    <property type="protein sequence ID" value="AVE22073.1"/>
    <property type="molecule type" value="Genomic_DNA"/>
</dbReference>
<dbReference type="Gene3D" id="1.10.443.10">
    <property type="entry name" value="Intergrase catalytic core"/>
    <property type="match status" value="1"/>
</dbReference>
<reference evidence="9" key="1">
    <citation type="submission" date="2017-06" db="EMBL/GenBank/DDBJ databases">
        <title>Complete sequence of p727-IMP from clinical Pseudomonas aeruginosa.</title>
        <authorList>
            <person name="Yuan M."/>
            <person name="Feng J.2nd."/>
            <person name="Zhan Z.3rd."/>
            <person name="Jiang X.4th."/>
            <person name="Zhang D.5th."/>
            <person name="Chen X.6th."/>
            <person name="Zhao X."/>
            <person name="Che J."/>
            <person name="Lu J."/>
            <person name="Xu J."/>
            <person name="Li J."/>
            <person name="Zhou D."/>
        </authorList>
    </citation>
    <scope>NUCLEOTIDE SEQUENCE</scope>
    <source>
        <plasmid evidence="9">p727-IMP</plasmid>
    </source>
</reference>
<reference evidence="12" key="3">
    <citation type="submission" date="2017-06" db="EMBL/GenBank/DDBJ databases">
        <title>Complete sequence of pR31014-IMP from clinical Pseudomonas aeruginosa.</title>
        <authorList>
            <person name="Yuan M."/>
            <person name="Feng J.2nd."/>
            <person name="Zhan Z.3rd."/>
            <person name="Jiang X.4th."/>
            <person name="Zhang D.5th."/>
            <person name="Chen X.6th."/>
            <person name="Zhao X."/>
            <person name="Che J."/>
            <person name="Lu J."/>
            <person name="Xu J."/>
            <person name="Li J."/>
            <person name="Zhou D."/>
        </authorList>
    </citation>
    <scope>NUCLEOTIDE SEQUENCE</scope>
    <source>
        <plasmid evidence="12">pR31014-IMP</plasmid>
    </source>
</reference>
<dbReference type="InterPro" id="IPR011010">
    <property type="entry name" value="DNA_brk_join_enz"/>
</dbReference>
<protein>
    <submittedName>
        <fullName evidence="10">Integron integrase IntIPac</fullName>
    </submittedName>
</protein>
<organism evidence="9">
    <name type="scientific">Pseudomonas aeruginosa</name>
    <dbReference type="NCBI Taxonomy" id="287"/>
    <lineage>
        <taxon>Bacteria</taxon>
        <taxon>Pseudomonadati</taxon>
        <taxon>Pseudomonadota</taxon>
        <taxon>Gammaproteobacteria</taxon>
        <taxon>Pseudomonadales</taxon>
        <taxon>Pseudomonadaceae</taxon>
        <taxon>Pseudomonas</taxon>
    </lineage>
</organism>
<geneLocation type="plasmid" evidence="12">
    <name>pR31014-IMP</name>
</geneLocation>
<evidence type="ECO:0000313" key="9">
    <source>
        <dbReference type="EMBL" id="AVE20486.1"/>
    </source>
</evidence>
<geneLocation type="plasmid" evidence="9">
    <name>p727-IMP</name>
</geneLocation>
<evidence type="ECO:0000256" key="2">
    <source>
        <dbReference type="ARBA" id="ARBA00022908"/>
    </source>
</evidence>
<evidence type="ECO:0000259" key="7">
    <source>
        <dbReference type="PROSITE" id="PS51898"/>
    </source>
</evidence>
<dbReference type="InterPro" id="IPR050090">
    <property type="entry name" value="Tyrosine_recombinase_XerCD"/>
</dbReference>
<gene>
    <name evidence="11" type="primary">intI1</name>
</gene>
<evidence type="ECO:0000313" key="10">
    <source>
        <dbReference type="EMBL" id="AVE20517.1"/>
    </source>
</evidence>
<keyword evidence="3 5" id="KW-0238">DNA-binding</keyword>
<dbReference type="EMBL" id="MF344568">
    <property type="protein sequence ID" value="AVE20517.1"/>
    <property type="molecule type" value="Genomic_DNA"/>
</dbReference>
<reference evidence="11" key="2">
    <citation type="submission" date="2017-06" db="EMBL/GenBank/DDBJ databases">
        <title>Complete sequence of pA681-IMP from clinical Pseudomonas aeruginosa.</title>
        <authorList>
            <person name="Yuan M."/>
            <person name="Feng J.2nd."/>
            <person name="Zhan Z.3rd."/>
            <person name="Jiang X.4th."/>
            <person name="Zhang D.5th."/>
            <person name="Chen X.6th."/>
            <person name="Zhao X."/>
            <person name="Che J."/>
            <person name="Lu J."/>
            <person name="Xu J."/>
            <person name="Li J."/>
            <person name="Zhou D."/>
        </authorList>
    </citation>
    <scope>NUCLEOTIDE SEQUENCE</scope>
    <source>
        <plasmid evidence="11">pA681-IMP</plasmid>
    </source>
</reference>
<feature type="compositionally biased region" description="Basic and acidic residues" evidence="6">
    <location>
        <begin position="336"/>
        <end position="354"/>
    </location>
</feature>
<dbReference type="SUPFAM" id="SSF56349">
    <property type="entry name" value="DNA breaking-rejoining enzymes"/>
    <property type="match status" value="1"/>
</dbReference>
<dbReference type="NCBIfam" id="TIGR02249">
    <property type="entry name" value="integrase_gron"/>
    <property type="match status" value="1"/>
</dbReference>
<feature type="domain" description="Tyr recombinase" evidence="7">
    <location>
        <begin position="112"/>
        <end position="325"/>
    </location>
</feature>
<dbReference type="Gene3D" id="1.10.150.130">
    <property type="match status" value="1"/>
</dbReference>
<dbReference type="GO" id="GO:0006310">
    <property type="term" value="P:DNA recombination"/>
    <property type="evidence" value="ECO:0007669"/>
    <property type="project" value="UniProtKB-KW"/>
</dbReference>
<geneLocation type="plasmid" evidence="11">
    <name>pA681-IMP</name>
</geneLocation>
<dbReference type="PROSITE" id="PS51900">
    <property type="entry name" value="CB"/>
    <property type="match status" value="1"/>
</dbReference>
<dbReference type="Pfam" id="PF13495">
    <property type="entry name" value="Phage_int_SAM_4"/>
    <property type="match status" value="1"/>
</dbReference>
<dbReference type="EMBL" id="MF344570">
    <property type="protein sequence ID" value="AVE21583.1"/>
    <property type="molecule type" value="Genomic_DNA"/>
</dbReference>
<evidence type="ECO:0000256" key="3">
    <source>
        <dbReference type="ARBA" id="ARBA00023125"/>
    </source>
</evidence>
<feature type="region of interest" description="Disordered" evidence="6">
    <location>
        <begin position="334"/>
        <end position="368"/>
    </location>
</feature>
<dbReference type="PANTHER" id="PTHR30349">
    <property type="entry name" value="PHAGE INTEGRASE-RELATED"/>
    <property type="match status" value="1"/>
</dbReference>
<keyword evidence="4" id="KW-0233">DNA recombination</keyword>
<dbReference type="GO" id="GO:0003677">
    <property type="term" value="F:DNA binding"/>
    <property type="evidence" value="ECO:0007669"/>
    <property type="project" value="UniProtKB-UniRule"/>
</dbReference>
<dbReference type="InterPro" id="IPR013762">
    <property type="entry name" value="Integrase-like_cat_sf"/>
</dbReference>
<name>A0A2L1KDS5_PSEAI</name>
<dbReference type="PANTHER" id="PTHR30349:SF64">
    <property type="entry name" value="PROPHAGE INTEGRASE INTD-RELATED"/>
    <property type="match status" value="1"/>
</dbReference>
<dbReference type="InterPro" id="IPR011946">
    <property type="entry name" value="Integrase_integron-type"/>
</dbReference>
<dbReference type="GeneID" id="93444715"/>
<dbReference type="PROSITE" id="PS51898">
    <property type="entry name" value="TYR_RECOMBINASE"/>
    <property type="match status" value="1"/>
</dbReference>
<evidence type="ECO:0000256" key="5">
    <source>
        <dbReference type="PROSITE-ProRule" id="PRU01248"/>
    </source>
</evidence>
<evidence type="ECO:0000256" key="6">
    <source>
        <dbReference type="SAM" id="MobiDB-lite"/>
    </source>
</evidence>
<sequence>MKTATAPLPPLRSVKVLDQLRERIRYLHYSLRTEQAYVHWVRAFIRFHGVRHPATLGSSEVEAFLSWLANERKVSVSTHRQALAALLFFYGKVLCTDLPWLQEIGRPRPSRRLPVVLTPDEVVRILGFLEGEHRLFAQLLYGTGMRISEGLQLRVKDLDFDHGTIIVREGKGSKDRALMLPESLAPSLREQLSRARAWWLKDQAEGRSGVALPDALERKYPRAGHSWPWFWVFAQHTHSTDPRSGVVRRHHMYDQTFQRAFKRAVEQAGITKPATPHTLRHSFATALLRSGYDIRTVQDLLGHSDVSTTPALRRGTAGGGAVALNSLLGLGPADTTKLEAHNEPQNRKKEHDQLAHGTAPRNYDLTGHAVHWQRPRIRRK</sequence>
<evidence type="ECO:0000256" key="1">
    <source>
        <dbReference type="ARBA" id="ARBA00008857"/>
    </source>
</evidence>
<comment type="similarity">
    <text evidence="1">Belongs to the 'phage' integrase family.</text>
</comment>
<dbReference type="InterPro" id="IPR004107">
    <property type="entry name" value="Integrase_SAM-like_N"/>
</dbReference>
<dbReference type="AlphaFoldDB" id="A0A2L1KDS5"/>
<dbReference type="GO" id="GO:0015074">
    <property type="term" value="P:DNA integration"/>
    <property type="evidence" value="ECO:0007669"/>
    <property type="project" value="UniProtKB-KW"/>
</dbReference>
<dbReference type="CDD" id="cd01193">
    <property type="entry name" value="INT_IntI_C"/>
    <property type="match status" value="1"/>
</dbReference>
<dbReference type="Pfam" id="PF00589">
    <property type="entry name" value="Phage_integrase"/>
    <property type="match status" value="1"/>
</dbReference>
<evidence type="ECO:0000313" key="11">
    <source>
        <dbReference type="EMBL" id="AVE21583.1"/>
    </source>
</evidence>
<keyword evidence="2" id="KW-0229">DNA integration</keyword>
<evidence type="ECO:0000256" key="4">
    <source>
        <dbReference type="ARBA" id="ARBA00023172"/>
    </source>
</evidence>
<dbReference type="EMBL" id="MF344568">
    <property type="protein sequence ID" value="AVE20486.1"/>
    <property type="molecule type" value="Genomic_DNA"/>
</dbReference>
<dbReference type="InterPro" id="IPR044068">
    <property type="entry name" value="CB"/>
</dbReference>
<feature type="domain" description="Core-binding (CB)" evidence="8">
    <location>
        <begin position="14"/>
        <end position="94"/>
    </location>
</feature>
<accession>A0A2L1KDS5</accession>
<dbReference type="NCBIfam" id="NF011946">
    <property type="entry name" value="PRK15417.1"/>
    <property type="match status" value="1"/>
</dbReference>
<keyword evidence="9" id="KW-0614">Plasmid</keyword>
<proteinExistence type="inferred from homology"/>
<dbReference type="InterPro" id="IPR010998">
    <property type="entry name" value="Integrase_recombinase_N"/>
</dbReference>
<dbReference type="RefSeq" id="WP_256837312.1">
    <property type="nucleotide sequence ID" value="NZ_CP016215.1"/>
</dbReference>
<evidence type="ECO:0000313" key="12">
    <source>
        <dbReference type="EMBL" id="AVE22073.1"/>
    </source>
</evidence>
<dbReference type="InterPro" id="IPR002104">
    <property type="entry name" value="Integrase_catalytic"/>
</dbReference>
<evidence type="ECO:0000259" key="8">
    <source>
        <dbReference type="PROSITE" id="PS51900"/>
    </source>
</evidence>